<reference evidence="2" key="1">
    <citation type="submission" date="2013-02" db="EMBL/GenBank/DDBJ databases">
        <authorList>
            <person name="Hughes D."/>
        </authorList>
    </citation>
    <scope>NUCLEOTIDE SEQUENCE</scope>
    <source>
        <strain>Durham</strain>
        <strain evidence="2">NC isolate 2 -- Noor lab</strain>
    </source>
</reference>
<dbReference type="EMBL" id="CAQQ02389107">
    <property type="status" value="NOT_ANNOTATED_CDS"/>
    <property type="molecule type" value="Genomic_DNA"/>
</dbReference>
<keyword evidence="2" id="KW-1185">Reference proteome</keyword>
<reference evidence="1" key="2">
    <citation type="submission" date="2015-06" db="UniProtKB">
        <authorList>
            <consortium name="EnsemblMetazoa"/>
        </authorList>
    </citation>
    <scope>IDENTIFICATION</scope>
</reference>
<dbReference type="EnsemblMetazoa" id="MESCA011441-RA">
    <property type="protein sequence ID" value="MESCA011441-PA"/>
    <property type="gene ID" value="MESCA011441"/>
</dbReference>
<evidence type="ECO:0000313" key="1">
    <source>
        <dbReference type="EnsemblMetazoa" id="MESCA011441-PA"/>
    </source>
</evidence>
<dbReference type="Proteomes" id="UP000015102">
    <property type="component" value="Unassembled WGS sequence"/>
</dbReference>
<dbReference type="STRING" id="36166.T1H566"/>
<accession>T1H566</accession>
<evidence type="ECO:0000313" key="2">
    <source>
        <dbReference type="Proteomes" id="UP000015102"/>
    </source>
</evidence>
<sequence>MRILNSGNIIVSTLPAISTEGLTKDDVQVLIDNVHKQMSAVYKDTSAEVLNKVSLQHKTKEALKSFKKTIPNTTAVEKLSVYNNFKDTVIAQ</sequence>
<proteinExistence type="predicted"/>
<dbReference type="HOGENOM" id="CLU_2415765_0_0_1"/>
<protein>
    <submittedName>
        <fullName evidence="1">Uncharacterized protein</fullName>
    </submittedName>
</protein>
<dbReference type="AlphaFoldDB" id="T1H566"/>
<organism evidence="1 2">
    <name type="scientific">Megaselia scalaris</name>
    <name type="common">Humpbacked fly</name>
    <name type="synonym">Phora scalaris</name>
    <dbReference type="NCBI Taxonomy" id="36166"/>
    <lineage>
        <taxon>Eukaryota</taxon>
        <taxon>Metazoa</taxon>
        <taxon>Ecdysozoa</taxon>
        <taxon>Arthropoda</taxon>
        <taxon>Hexapoda</taxon>
        <taxon>Insecta</taxon>
        <taxon>Pterygota</taxon>
        <taxon>Neoptera</taxon>
        <taxon>Endopterygota</taxon>
        <taxon>Diptera</taxon>
        <taxon>Brachycera</taxon>
        <taxon>Muscomorpha</taxon>
        <taxon>Platypezoidea</taxon>
        <taxon>Phoridae</taxon>
        <taxon>Megaseliini</taxon>
        <taxon>Megaselia</taxon>
    </lineage>
</organism>
<name>T1H566_MEGSC</name>